<accession>X0Z8L6</accession>
<reference evidence="2" key="1">
    <citation type="journal article" date="2014" name="Front. Microbiol.">
        <title>High frequency of phylogenetically diverse reductive dehalogenase-homologous genes in deep subseafloor sedimentary metagenomes.</title>
        <authorList>
            <person name="Kawai M."/>
            <person name="Futagami T."/>
            <person name="Toyoda A."/>
            <person name="Takaki Y."/>
            <person name="Nishi S."/>
            <person name="Hori S."/>
            <person name="Arai W."/>
            <person name="Tsubouchi T."/>
            <person name="Morono Y."/>
            <person name="Uchiyama I."/>
            <person name="Ito T."/>
            <person name="Fujiyama A."/>
            <person name="Inagaki F."/>
            <person name="Takami H."/>
        </authorList>
    </citation>
    <scope>NUCLEOTIDE SEQUENCE</scope>
    <source>
        <strain evidence="2">Expedition CK06-06</strain>
    </source>
</reference>
<name>X0Z8L6_9ZZZZ</name>
<dbReference type="GO" id="GO:0004175">
    <property type="term" value="F:endopeptidase activity"/>
    <property type="evidence" value="ECO:0007669"/>
    <property type="project" value="UniProtKB-ARBA"/>
</dbReference>
<evidence type="ECO:0000259" key="1">
    <source>
        <dbReference type="Pfam" id="PF02517"/>
    </source>
</evidence>
<dbReference type="AlphaFoldDB" id="X0Z8L6"/>
<dbReference type="EMBL" id="BART01003443">
    <property type="protein sequence ID" value="GAG56728.1"/>
    <property type="molecule type" value="Genomic_DNA"/>
</dbReference>
<gene>
    <name evidence="2" type="ORF">S01H4_09492</name>
</gene>
<dbReference type="Pfam" id="PF02517">
    <property type="entry name" value="Rce1-like"/>
    <property type="match status" value="1"/>
</dbReference>
<comment type="caution">
    <text evidence="2">The sequence shown here is derived from an EMBL/GenBank/DDBJ whole genome shotgun (WGS) entry which is preliminary data.</text>
</comment>
<protein>
    <recommendedName>
        <fullName evidence="1">CAAX prenyl protease 2/Lysostaphin resistance protein A-like domain-containing protein</fullName>
    </recommendedName>
</protein>
<sequence length="182" mass="20811">MNDQAGRIRWENIKDPHVYGFFFAGVILNAIEASLNKERRSFQDIDEIQIMGKKYDRELGFASYETIWIPTSLSAALSEECLYRGVVQSELEEIIGKKKGLMISSLLFGIAHISNPFEPKYWAYGLLTSLCGFYLGKLYQESDYQLEKPIAAHFWFNMAAGTPLFLLDPVNNPLGLKVTFYF</sequence>
<dbReference type="GO" id="GO:0080120">
    <property type="term" value="P:CAAX-box protein maturation"/>
    <property type="evidence" value="ECO:0007669"/>
    <property type="project" value="UniProtKB-ARBA"/>
</dbReference>
<evidence type="ECO:0000313" key="2">
    <source>
        <dbReference type="EMBL" id="GAG56728.1"/>
    </source>
</evidence>
<organism evidence="2">
    <name type="scientific">marine sediment metagenome</name>
    <dbReference type="NCBI Taxonomy" id="412755"/>
    <lineage>
        <taxon>unclassified sequences</taxon>
        <taxon>metagenomes</taxon>
        <taxon>ecological metagenomes</taxon>
    </lineage>
</organism>
<proteinExistence type="predicted"/>
<dbReference type="InterPro" id="IPR003675">
    <property type="entry name" value="Rce1/LyrA-like_dom"/>
</dbReference>
<feature type="domain" description="CAAX prenyl protease 2/Lysostaphin resistance protein A-like" evidence="1">
    <location>
        <begin position="67"/>
        <end position="158"/>
    </location>
</feature>